<gene>
    <name evidence="2" type="ORF">DL346_18585</name>
</gene>
<evidence type="ECO:0000313" key="2">
    <source>
        <dbReference type="EMBL" id="RAP75368.1"/>
    </source>
</evidence>
<dbReference type="EMBL" id="QLUW01000003">
    <property type="protein sequence ID" value="RAP75368.1"/>
    <property type="molecule type" value="Genomic_DNA"/>
</dbReference>
<dbReference type="OrthoDB" id="2679169at2"/>
<dbReference type="AlphaFoldDB" id="A0A328TY14"/>
<reference evidence="2 3" key="1">
    <citation type="submission" date="2018-06" db="EMBL/GenBank/DDBJ databases">
        <title>Paenibacillus montanisoli sp. nov., isolated from mountain area soil.</title>
        <authorList>
            <person name="Wu M."/>
        </authorList>
    </citation>
    <scope>NUCLEOTIDE SEQUENCE [LARGE SCALE GENOMIC DNA]</scope>
    <source>
        <strain evidence="2 3">RA17</strain>
    </source>
</reference>
<dbReference type="RefSeq" id="WP_112883632.1">
    <property type="nucleotide sequence ID" value="NZ_QLUW01000003.1"/>
</dbReference>
<organism evidence="2 3">
    <name type="scientific">Paenibacillus montanisoli</name>
    <dbReference type="NCBI Taxonomy" id="2081970"/>
    <lineage>
        <taxon>Bacteria</taxon>
        <taxon>Bacillati</taxon>
        <taxon>Bacillota</taxon>
        <taxon>Bacilli</taxon>
        <taxon>Bacillales</taxon>
        <taxon>Paenibacillaceae</taxon>
        <taxon>Paenibacillus</taxon>
    </lineage>
</organism>
<comment type="caution">
    <text evidence="2">The sequence shown here is derived from an EMBL/GenBank/DDBJ whole genome shotgun (WGS) entry which is preliminary data.</text>
</comment>
<keyword evidence="3" id="KW-1185">Reference proteome</keyword>
<evidence type="ECO:0000256" key="1">
    <source>
        <dbReference type="SAM" id="Phobius"/>
    </source>
</evidence>
<keyword evidence="1" id="KW-1133">Transmembrane helix</keyword>
<keyword evidence="1" id="KW-0812">Transmembrane</keyword>
<evidence type="ECO:0000313" key="3">
    <source>
        <dbReference type="Proteomes" id="UP000249260"/>
    </source>
</evidence>
<dbReference type="Proteomes" id="UP000249260">
    <property type="component" value="Unassembled WGS sequence"/>
</dbReference>
<name>A0A328TY14_9BACL</name>
<feature type="transmembrane region" description="Helical" evidence="1">
    <location>
        <begin position="20"/>
        <end position="37"/>
    </location>
</feature>
<sequence length="151" mass="16736">MSLDFNYDFDTYMQFFKDKWLILVIALVVLLIVVRIVKTVVKWLIVVAIIAGVVFYSGYSLDQLKELGSELGTKVADSVKQEAIEAMAGEAQDATFTTNSDGSFTVKTKNLELIGNPGENEVKVNFRGTPLGKWKIDAAIQTLIDQAKKNV</sequence>
<accession>A0A328TY14</accession>
<keyword evidence="1" id="KW-0472">Membrane</keyword>
<proteinExistence type="predicted"/>
<protein>
    <submittedName>
        <fullName evidence="2">Uncharacterized protein</fullName>
    </submittedName>
</protein>
<feature type="transmembrane region" description="Helical" evidence="1">
    <location>
        <begin position="43"/>
        <end position="61"/>
    </location>
</feature>